<gene>
    <name evidence="4" type="ORF">FGK64_07495</name>
</gene>
<dbReference type="Proteomes" id="UP001191082">
    <property type="component" value="Unassembled WGS sequence"/>
</dbReference>
<feature type="domain" description="Ketoreductase" evidence="3">
    <location>
        <begin position="9"/>
        <end position="188"/>
    </location>
</feature>
<dbReference type="PANTHER" id="PTHR42879">
    <property type="entry name" value="3-OXOACYL-(ACYL-CARRIER-PROTEIN) REDUCTASE"/>
    <property type="match status" value="1"/>
</dbReference>
<dbReference type="NCBIfam" id="NF005559">
    <property type="entry name" value="PRK07231.1"/>
    <property type="match status" value="1"/>
</dbReference>
<dbReference type="SMART" id="SM00822">
    <property type="entry name" value="PKS_KR"/>
    <property type="match status" value="1"/>
</dbReference>
<evidence type="ECO:0000256" key="2">
    <source>
        <dbReference type="RuleBase" id="RU000363"/>
    </source>
</evidence>
<dbReference type="EMBL" id="VCPC01000002">
    <property type="protein sequence ID" value="TMV12644.1"/>
    <property type="molecule type" value="Genomic_DNA"/>
</dbReference>
<dbReference type="RefSeq" id="WP_138863198.1">
    <property type="nucleotide sequence ID" value="NZ_VCPC01000002.1"/>
</dbReference>
<sequence>MEPSGYAGRVAVVTGGNRGIGLECARQLAQAGARISLWARDAAALERAAQELAPLAQVHTAVVDIGQEEAVRGAAADTLAHFGKVDVLVNNAGILGPRAPVQDYPAEEFERVMRINLFGTFHCCAALVPAMVAAGYGRIVNVASVAGKDGNPFVSAYAASKAAQIAFTKSLGKELADKGVLVNAVTPSASPTEIFGALDEARKAALLANVPMRRFVEPEEVARLILWLGSEACSFSTGATFDISGGRATF</sequence>
<evidence type="ECO:0000313" key="5">
    <source>
        <dbReference type="Proteomes" id="UP001191082"/>
    </source>
</evidence>
<dbReference type="PANTHER" id="PTHR42879:SF2">
    <property type="entry name" value="3-OXOACYL-[ACYL-CARRIER-PROTEIN] REDUCTASE FABG"/>
    <property type="match status" value="1"/>
</dbReference>
<comment type="similarity">
    <text evidence="1 2">Belongs to the short-chain dehydrogenases/reductases (SDR) family.</text>
</comment>
<dbReference type="PRINTS" id="PR00081">
    <property type="entry name" value="GDHRDH"/>
</dbReference>
<evidence type="ECO:0000256" key="1">
    <source>
        <dbReference type="ARBA" id="ARBA00006484"/>
    </source>
</evidence>
<dbReference type="InterPro" id="IPR050259">
    <property type="entry name" value="SDR"/>
</dbReference>
<dbReference type="PRINTS" id="PR00080">
    <property type="entry name" value="SDRFAMILY"/>
</dbReference>
<dbReference type="InterPro" id="IPR057326">
    <property type="entry name" value="KR_dom"/>
</dbReference>
<comment type="caution">
    <text evidence="4">The sequence shown here is derived from an EMBL/GenBank/DDBJ whole genome shotgun (WGS) entry which is preliminary data.</text>
</comment>
<evidence type="ECO:0000259" key="3">
    <source>
        <dbReference type="SMART" id="SM00822"/>
    </source>
</evidence>
<dbReference type="InterPro" id="IPR002347">
    <property type="entry name" value="SDR_fam"/>
</dbReference>
<name>A0ABY2X8F6_9RHOB</name>
<dbReference type="InterPro" id="IPR036291">
    <property type="entry name" value="NAD(P)-bd_dom_sf"/>
</dbReference>
<keyword evidence="5" id="KW-1185">Reference proteome</keyword>
<dbReference type="Pfam" id="PF00106">
    <property type="entry name" value="adh_short"/>
    <property type="match status" value="1"/>
</dbReference>
<evidence type="ECO:0000313" key="4">
    <source>
        <dbReference type="EMBL" id="TMV12644.1"/>
    </source>
</evidence>
<protein>
    <submittedName>
        <fullName evidence="4">SDR family oxidoreductase</fullName>
    </submittedName>
</protein>
<dbReference type="Gene3D" id="3.40.50.720">
    <property type="entry name" value="NAD(P)-binding Rossmann-like Domain"/>
    <property type="match status" value="1"/>
</dbReference>
<accession>A0ABY2X8F6</accession>
<dbReference type="NCBIfam" id="NF009466">
    <property type="entry name" value="PRK12826.1-2"/>
    <property type="match status" value="1"/>
</dbReference>
<proteinExistence type="inferred from homology"/>
<reference evidence="4 5" key="1">
    <citation type="submission" date="2019-05" db="EMBL/GenBank/DDBJ databases">
        <title>Marivita sp. nov. isolated from sea sediment.</title>
        <authorList>
            <person name="Kim W."/>
        </authorList>
    </citation>
    <scope>NUCLEOTIDE SEQUENCE [LARGE SCALE GENOMIC DNA]</scope>
    <source>
        <strain evidence="4 5">CAU 1492</strain>
    </source>
</reference>
<organism evidence="4 5">
    <name type="scientific">Arenibacterium halophilum</name>
    <dbReference type="NCBI Taxonomy" id="2583821"/>
    <lineage>
        <taxon>Bacteria</taxon>
        <taxon>Pseudomonadati</taxon>
        <taxon>Pseudomonadota</taxon>
        <taxon>Alphaproteobacteria</taxon>
        <taxon>Rhodobacterales</taxon>
        <taxon>Paracoccaceae</taxon>
        <taxon>Arenibacterium</taxon>
    </lineage>
</organism>
<dbReference type="CDD" id="cd05233">
    <property type="entry name" value="SDR_c"/>
    <property type="match status" value="1"/>
</dbReference>
<dbReference type="SUPFAM" id="SSF51735">
    <property type="entry name" value="NAD(P)-binding Rossmann-fold domains"/>
    <property type="match status" value="1"/>
</dbReference>